<feature type="binding site" description="type 1 copper site" evidence="12">
    <location>
        <position position="163"/>
    </location>
    <ligand>
        <name>Cu cation</name>
        <dbReference type="ChEBI" id="CHEBI:23378"/>
        <label>1</label>
    </ligand>
</feature>
<dbReference type="CDD" id="cd11020">
    <property type="entry name" value="CuRO_1_CuNIR"/>
    <property type="match status" value="1"/>
</dbReference>
<evidence type="ECO:0000256" key="9">
    <source>
        <dbReference type="ARBA" id="ARBA00023002"/>
    </source>
</evidence>
<feature type="binding site" description="type 1 copper site" evidence="12">
    <location>
        <position position="310"/>
    </location>
    <ligand>
        <name>Cu cation</name>
        <dbReference type="ChEBI" id="CHEBI:23378"/>
        <label>1</label>
    </ligand>
</feature>
<dbReference type="GO" id="GO:0050421">
    <property type="term" value="F:nitrite reductase (NO-forming) activity"/>
    <property type="evidence" value="ECO:0007669"/>
    <property type="project" value="UniProtKB-EC"/>
</dbReference>
<dbReference type="CDD" id="cd04208">
    <property type="entry name" value="CuRO_2_CuNIR"/>
    <property type="match status" value="1"/>
</dbReference>
<dbReference type="AlphaFoldDB" id="A0A549YN43"/>
<dbReference type="PANTHER" id="PTHR11709">
    <property type="entry name" value="MULTI-COPPER OXIDASE"/>
    <property type="match status" value="1"/>
</dbReference>
<keyword evidence="10 12" id="KW-0186">Copper</keyword>
<evidence type="ECO:0000256" key="5">
    <source>
        <dbReference type="ARBA" id="ARBA00011882"/>
    </source>
</evidence>
<name>A0A549YN43_9BACI</name>
<comment type="subunit">
    <text evidence="4">Homotrimer.</text>
</comment>
<protein>
    <recommendedName>
        <fullName evidence="6">Copper-containing nitrite reductase</fullName>
        <ecNumber evidence="5">1.7.2.1</ecNumber>
    </recommendedName>
</protein>
<dbReference type="InterPro" id="IPR011707">
    <property type="entry name" value="Cu-oxidase-like_N"/>
</dbReference>
<evidence type="ECO:0000313" key="14">
    <source>
        <dbReference type="EMBL" id="TRM13309.1"/>
    </source>
</evidence>
<dbReference type="InterPro" id="IPR008972">
    <property type="entry name" value="Cupredoxin"/>
</dbReference>
<dbReference type="EC" id="1.7.2.1" evidence="5"/>
<dbReference type="InterPro" id="IPR001287">
    <property type="entry name" value="NO2-reductase_Cu"/>
</dbReference>
<evidence type="ECO:0000256" key="6">
    <source>
        <dbReference type="ARBA" id="ARBA00017290"/>
    </source>
</evidence>
<dbReference type="GO" id="GO:0005507">
    <property type="term" value="F:copper ion binding"/>
    <property type="evidence" value="ECO:0007669"/>
    <property type="project" value="InterPro"/>
</dbReference>
<evidence type="ECO:0000259" key="13">
    <source>
        <dbReference type="Pfam" id="PF07732"/>
    </source>
</evidence>
<feature type="binding site" description="type 1 copper site" evidence="12">
    <location>
        <position position="171"/>
    </location>
    <ligand>
        <name>Cu cation</name>
        <dbReference type="ChEBI" id="CHEBI:23378"/>
        <label>1</label>
    </ligand>
</feature>
<comment type="caution">
    <text evidence="14">The sequence shown here is derived from an EMBL/GenBank/DDBJ whole genome shotgun (WGS) entry which is preliminary data.</text>
</comment>
<reference evidence="14 15" key="1">
    <citation type="submission" date="2019-07" db="EMBL/GenBank/DDBJ databases">
        <title>Genomic analysis of Lentibacillus sp. NKC851-2.</title>
        <authorList>
            <person name="Oh Y.J."/>
        </authorList>
    </citation>
    <scope>NUCLEOTIDE SEQUENCE [LARGE SCALE GENOMIC DNA]</scope>
    <source>
        <strain evidence="14 15">NKC851-2</strain>
    </source>
</reference>
<feature type="binding site" description="type 1 copper site" evidence="12">
    <location>
        <position position="128"/>
    </location>
    <ligand>
        <name>Cu cation</name>
        <dbReference type="ChEBI" id="CHEBI:23378"/>
        <label>1</label>
    </ligand>
</feature>
<keyword evidence="15" id="KW-1185">Reference proteome</keyword>
<accession>A0A549YN43</accession>
<dbReference type="PRINTS" id="PR00695">
    <property type="entry name" value="CUNO2RDTASE"/>
</dbReference>
<comment type="cofactor">
    <cofactor evidence="1 12">
        <name>Cu(+)</name>
        <dbReference type="ChEBI" id="CHEBI:49552"/>
    </cofactor>
</comment>
<evidence type="ECO:0000256" key="10">
    <source>
        <dbReference type="ARBA" id="ARBA00023008"/>
    </source>
</evidence>
<dbReference type="InterPro" id="IPR045087">
    <property type="entry name" value="Cu-oxidase_fam"/>
</dbReference>
<evidence type="ECO:0000256" key="8">
    <source>
        <dbReference type="ARBA" id="ARBA00022737"/>
    </source>
</evidence>
<dbReference type="Proteomes" id="UP000319280">
    <property type="component" value="Unassembled WGS sequence"/>
</dbReference>
<evidence type="ECO:0000256" key="7">
    <source>
        <dbReference type="ARBA" id="ARBA00022723"/>
    </source>
</evidence>
<evidence type="ECO:0000313" key="15">
    <source>
        <dbReference type="Proteomes" id="UP000319280"/>
    </source>
</evidence>
<comment type="similarity">
    <text evidence="3">Belongs to the multicopper oxidase family.</text>
</comment>
<dbReference type="EMBL" id="VJMZ01000001">
    <property type="protein sequence ID" value="TRM13309.1"/>
    <property type="molecule type" value="Genomic_DNA"/>
</dbReference>
<keyword evidence="8" id="KW-0677">Repeat</keyword>
<feature type="binding site" description="type 1 copper site" evidence="12">
    <location>
        <position position="123"/>
    </location>
    <ligand>
        <name>Cu cation</name>
        <dbReference type="ChEBI" id="CHEBI:23378"/>
        <label>1</label>
    </ligand>
</feature>
<feature type="binding site" description="type 1 copper site" evidence="12">
    <location>
        <position position="162"/>
    </location>
    <ligand>
        <name>Cu cation</name>
        <dbReference type="ChEBI" id="CHEBI:23378"/>
        <label>1</label>
    </ligand>
</feature>
<evidence type="ECO:0000256" key="1">
    <source>
        <dbReference type="ARBA" id="ARBA00001960"/>
    </source>
</evidence>
<comment type="catalytic activity">
    <reaction evidence="11">
        <text>nitric oxide + Fe(III)-[cytochrome c] + H2O = Fe(II)-[cytochrome c] + nitrite + 2 H(+)</text>
        <dbReference type="Rhea" id="RHEA:15233"/>
        <dbReference type="Rhea" id="RHEA-COMP:10350"/>
        <dbReference type="Rhea" id="RHEA-COMP:14399"/>
        <dbReference type="ChEBI" id="CHEBI:15377"/>
        <dbReference type="ChEBI" id="CHEBI:15378"/>
        <dbReference type="ChEBI" id="CHEBI:16301"/>
        <dbReference type="ChEBI" id="CHEBI:16480"/>
        <dbReference type="ChEBI" id="CHEBI:29033"/>
        <dbReference type="ChEBI" id="CHEBI:29034"/>
        <dbReference type="EC" id="1.7.2.1"/>
    </reaction>
</comment>
<keyword evidence="9" id="KW-0560">Oxidoreductase</keyword>
<evidence type="ECO:0000256" key="3">
    <source>
        <dbReference type="ARBA" id="ARBA00010609"/>
    </source>
</evidence>
<evidence type="ECO:0000256" key="11">
    <source>
        <dbReference type="ARBA" id="ARBA00049340"/>
    </source>
</evidence>
<feature type="binding site" description="type 1 copper site" evidence="12">
    <location>
        <position position="176"/>
    </location>
    <ligand>
        <name>Cu cation</name>
        <dbReference type="ChEBI" id="CHEBI:23378"/>
        <label>1</label>
    </ligand>
</feature>
<organism evidence="14 15">
    <name type="scientific">Lentibacillus cibarius</name>
    <dbReference type="NCBI Taxonomy" id="2583219"/>
    <lineage>
        <taxon>Bacteria</taxon>
        <taxon>Bacillati</taxon>
        <taxon>Bacillota</taxon>
        <taxon>Bacilli</taxon>
        <taxon>Bacillales</taxon>
        <taxon>Bacillaceae</taxon>
        <taxon>Lentibacillus</taxon>
    </lineage>
</organism>
<evidence type="ECO:0000256" key="2">
    <source>
        <dbReference type="ARBA" id="ARBA00001973"/>
    </source>
</evidence>
<keyword evidence="7 12" id="KW-0479">Metal-binding</keyword>
<evidence type="ECO:0000256" key="4">
    <source>
        <dbReference type="ARBA" id="ARBA00011233"/>
    </source>
</evidence>
<proteinExistence type="inferred from homology"/>
<comment type="cofactor">
    <cofactor evidence="2 12">
        <name>Cu(2+)</name>
        <dbReference type="ChEBI" id="CHEBI:29036"/>
    </cofactor>
</comment>
<gene>
    <name evidence="14" type="ORF">FH966_16210</name>
</gene>
<sequence length="327" mass="35680">MGLFLSACGGGSIDDKVDGANTDKPANEVNVKTEDVVADTPKIENIGPHKGIDQEPVPIKVERIGEHEVDIDMTSQITNIELDKGETYKAWTFNGTVPGPVIRVKEGDKLNFNLKNMDPKINHSVDFHSVYASPNKDFADVKPNESGTFSYEVGSPGVYMYHCATEPVLQHIANGMYGTMIVEPADGYPTDNEIDKEITVVQSEFYKDGKMEEMVNGEPEYVVFNGSTQAVKDEMIQAKVGDKIRINFVDAGPNEVSSFHVIGTQLETVYVDGDPRNVVEGLQTSMVPVSGSIVAECTVEKPGIYSFVTHAFDHVTKGALGKIEVTE</sequence>
<dbReference type="Gene3D" id="2.60.40.420">
    <property type="entry name" value="Cupredoxins - blue copper proteins"/>
    <property type="match status" value="2"/>
</dbReference>
<feature type="domain" description="Plastocyanin-like" evidence="13">
    <location>
        <begin position="78"/>
        <end position="185"/>
    </location>
</feature>
<dbReference type="PANTHER" id="PTHR11709:SF394">
    <property type="entry name" value="FI03373P-RELATED"/>
    <property type="match status" value="1"/>
</dbReference>
<dbReference type="Pfam" id="PF07732">
    <property type="entry name" value="Cu-oxidase_3"/>
    <property type="match status" value="1"/>
</dbReference>
<evidence type="ECO:0000256" key="12">
    <source>
        <dbReference type="PIRSR" id="PIRSR601287-1"/>
    </source>
</evidence>
<dbReference type="SUPFAM" id="SSF49503">
    <property type="entry name" value="Cupredoxins"/>
    <property type="match status" value="2"/>
</dbReference>